<dbReference type="Pfam" id="PF12796">
    <property type="entry name" value="Ank_2"/>
    <property type="match status" value="1"/>
</dbReference>
<dbReference type="AlphaFoldDB" id="A0A6I9YNL2"/>
<evidence type="ECO:0000256" key="2">
    <source>
        <dbReference type="SAM" id="MobiDB-lite"/>
    </source>
</evidence>
<accession>A0A6I9YNL2</accession>
<dbReference type="OrthoDB" id="5962695at2759"/>
<dbReference type="PANTHER" id="PTHR23060:SF2">
    <property type="entry name" value="RHO GTPASE ACTIVATING PROTEIN 33, OPPOSITE STRAND"/>
    <property type="match status" value="1"/>
</dbReference>
<feature type="repeat" description="ANK" evidence="1">
    <location>
        <begin position="105"/>
        <end position="137"/>
    </location>
</feature>
<feature type="compositionally biased region" description="Polar residues" evidence="2">
    <location>
        <begin position="779"/>
        <end position="788"/>
    </location>
</feature>
<dbReference type="GeneID" id="106552348"/>
<dbReference type="GO" id="GO:0030496">
    <property type="term" value="C:midbody"/>
    <property type="evidence" value="ECO:0007669"/>
    <property type="project" value="TreeGrafter"/>
</dbReference>
<dbReference type="GO" id="GO:0008608">
    <property type="term" value="P:attachment of spindle microtubules to kinetochore"/>
    <property type="evidence" value="ECO:0007669"/>
    <property type="project" value="InterPro"/>
</dbReference>
<dbReference type="InterPro" id="IPR000719">
    <property type="entry name" value="Prot_kinase_dom"/>
</dbReference>
<keyword evidence="4" id="KW-1185">Reference proteome</keyword>
<dbReference type="PROSITE" id="PS50011">
    <property type="entry name" value="PROTEIN_KINASE_DOM"/>
    <property type="match status" value="1"/>
</dbReference>
<evidence type="ECO:0000256" key="1">
    <source>
        <dbReference type="PROSITE-ProRule" id="PRU00023"/>
    </source>
</evidence>
<dbReference type="PROSITE" id="PS50088">
    <property type="entry name" value="ANK_REPEAT"/>
    <property type="match status" value="2"/>
</dbReference>
<dbReference type="GO" id="GO:0004672">
    <property type="term" value="F:protein kinase activity"/>
    <property type="evidence" value="ECO:0007669"/>
    <property type="project" value="InterPro"/>
</dbReference>
<dbReference type="GO" id="GO:0007140">
    <property type="term" value="P:male meiotic nuclear division"/>
    <property type="evidence" value="ECO:0007669"/>
    <property type="project" value="InterPro"/>
</dbReference>
<dbReference type="InterPro" id="IPR011009">
    <property type="entry name" value="Kinase-like_dom_sf"/>
</dbReference>
<evidence type="ECO:0000313" key="5">
    <source>
        <dbReference type="RefSeq" id="XP_013926073.1"/>
    </source>
</evidence>
<gene>
    <name evidence="5" type="primary">LOC106552348</name>
</gene>
<feature type="repeat" description="ANK" evidence="1">
    <location>
        <begin position="72"/>
        <end position="104"/>
    </location>
</feature>
<keyword evidence="1" id="KW-0040">ANK repeat</keyword>
<sequence length="816" mass="91419">MISNYLPGNSYLQQSVMPKVPVLSPNCPVSLGYFTEPESLEGQLLRYAAEGKSNKAKILLKRGVEVDSHNTAGQTGLYIGALLGHASVVQLFLRFGANPNHRCYDGSSPVHAAAFSGHPRLLNSILQAGGDLRFHDQKGRTPKDWAQQAGSEQNAKVMDIIQQYYAQMTAQVQHGDQSLYSKSLGTPSRSLRSSFTSLLSTSFWYLDCPQMFANMKKPFVGYGHLYPSRYEQPRMAAFLSIADNNELIRGQGEADWSYQNGPFTLMRNLLWNGQLVTVRSIKPEAHPNCSKARRTMDLLLAEQEHCSQLRHPYLLLLLAVSPSMDLETIQLVFERVEMCSLYYALHCENPSSPASSATVHLLLQVSEALLFLHSRGYIHRAVTSHAIQLVRPGLAKLSNLEYMQQRREKLCLTWPIPPPPPLYNWLPLEVIRDRSASVKSDFYSFCTVIQEIFTGEMPWDGLDGLDVKEKMEGGQFLLTDARVPEPFYEVVKNGTALKERDRRGTFPDLRYLLRAAQQGAAGDFPLLSSTASCPKKLCIWAGQMVSTQDPVPIIPEEAPYFEVESSSRSAGQSTFSAHPGNQTMKLAQKYSDQEAGVYSKSVEQQNLKSNSDNTWEHRKSDEEKAESDNTVMSTDLGNTVASQEDNVVNSLQDSACLFAKAQASLENLEKHFASGIHMLESFVTHQGAPGRMHHSEGSVSKRVVVEKCKDNIQNHSLQNLIDLSAQARREQQSCLQQNPVSPEIYPKLESHTERPFYNIKTFDLLQEIIHELRGTSDSFTANHKQQTQSRKEKDHLCSKDGISDPHHQSRNDDQLG</sequence>
<evidence type="ECO:0000313" key="4">
    <source>
        <dbReference type="Proteomes" id="UP000504617"/>
    </source>
</evidence>
<dbReference type="SUPFAM" id="SSF56112">
    <property type="entry name" value="Protein kinase-like (PK-like)"/>
    <property type="match status" value="1"/>
</dbReference>
<feature type="compositionally biased region" description="Polar residues" evidence="2">
    <location>
        <begin position="601"/>
        <end position="613"/>
    </location>
</feature>
<dbReference type="GO" id="GO:0000776">
    <property type="term" value="C:kinetochore"/>
    <property type="evidence" value="ECO:0007669"/>
    <property type="project" value="TreeGrafter"/>
</dbReference>
<dbReference type="PROSITE" id="PS50297">
    <property type="entry name" value="ANK_REP_REGION"/>
    <property type="match status" value="2"/>
</dbReference>
<feature type="compositionally biased region" description="Basic and acidic residues" evidence="2">
    <location>
        <begin position="789"/>
        <end position="816"/>
    </location>
</feature>
<protein>
    <submittedName>
        <fullName evidence="5">Inactive serine/threonine-protein kinase TEX14-like</fullName>
    </submittedName>
</protein>
<dbReference type="GO" id="GO:0005524">
    <property type="term" value="F:ATP binding"/>
    <property type="evidence" value="ECO:0007669"/>
    <property type="project" value="InterPro"/>
</dbReference>
<dbReference type="InterPro" id="IPR001245">
    <property type="entry name" value="Ser-Thr/Tyr_kinase_cat_dom"/>
</dbReference>
<feature type="domain" description="Protein kinase" evidence="3">
    <location>
        <begin position="243"/>
        <end position="527"/>
    </location>
</feature>
<dbReference type="SUPFAM" id="SSF48403">
    <property type="entry name" value="Ankyrin repeat"/>
    <property type="match status" value="1"/>
</dbReference>
<dbReference type="GO" id="GO:0045171">
    <property type="term" value="C:intercellular bridge"/>
    <property type="evidence" value="ECO:0007669"/>
    <property type="project" value="TreeGrafter"/>
</dbReference>
<dbReference type="PANTHER" id="PTHR23060">
    <property type="entry name" value="TESTIS EXPRESSED GENE 14"/>
    <property type="match status" value="1"/>
</dbReference>
<evidence type="ECO:0000259" key="3">
    <source>
        <dbReference type="PROSITE" id="PS50011"/>
    </source>
</evidence>
<dbReference type="GO" id="GO:0051306">
    <property type="term" value="P:mitotic sister chromatid separation"/>
    <property type="evidence" value="ECO:0007669"/>
    <property type="project" value="InterPro"/>
</dbReference>
<dbReference type="InterPro" id="IPR002110">
    <property type="entry name" value="Ankyrin_rpt"/>
</dbReference>
<dbReference type="GO" id="GO:0007094">
    <property type="term" value="P:mitotic spindle assembly checkpoint signaling"/>
    <property type="evidence" value="ECO:0007669"/>
    <property type="project" value="InterPro"/>
</dbReference>
<reference evidence="5" key="1">
    <citation type="submission" date="2025-08" db="UniProtKB">
        <authorList>
            <consortium name="RefSeq"/>
        </authorList>
    </citation>
    <scope>IDENTIFICATION</scope>
    <source>
        <tissue evidence="5">Skeletal muscle</tissue>
    </source>
</reference>
<feature type="region of interest" description="Disordered" evidence="2">
    <location>
        <begin position="779"/>
        <end position="816"/>
    </location>
</feature>
<proteinExistence type="predicted"/>
<dbReference type="Proteomes" id="UP000504617">
    <property type="component" value="Unplaced"/>
</dbReference>
<dbReference type="Pfam" id="PF07714">
    <property type="entry name" value="PK_Tyr_Ser-Thr"/>
    <property type="match status" value="1"/>
</dbReference>
<dbReference type="InterPro" id="IPR039339">
    <property type="entry name" value="Tex14"/>
</dbReference>
<organism evidence="4 5">
    <name type="scientific">Thamnophis sirtalis</name>
    <dbReference type="NCBI Taxonomy" id="35019"/>
    <lineage>
        <taxon>Eukaryota</taxon>
        <taxon>Metazoa</taxon>
        <taxon>Chordata</taxon>
        <taxon>Craniata</taxon>
        <taxon>Vertebrata</taxon>
        <taxon>Euteleostomi</taxon>
        <taxon>Lepidosauria</taxon>
        <taxon>Squamata</taxon>
        <taxon>Bifurcata</taxon>
        <taxon>Unidentata</taxon>
        <taxon>Episquamata</taxon>
        <taxon>Toxicofera</taxon>
        <taxon>Serpentes</taxon>
        <taxon>Colubroidea</taxon>
        <taxon>Colubridae</taxon>
        <taxon>Natricinae</taxon>
        <taxon>Thamnophis</taxon>
    </lineage>
</organism>
<name>A0A6I9YNL2_9SAUR</name>
<dbReference type="InterPro" id="IPR036770">
    <property type="entry name" value="Ankyrin_rpt-contain_sf"/>
</dbReference>
<dbReference type="KEGG" id="tsr:106552348"/>
<dbReference type="Gene3D" id="1.25.40.20">
    <property type="entry name" value="Ankyrin repeat-containing domain"/>
    <property type="match status" value="1"/>
</dbReference>
<dbReference type="RefSeq" id="XP_013926073.1">
    <property type="nucleotide sequence ID" value="XM_014070598.1"/>
</dbReference>
<dbReference type="GO" id="GO:0043063">
    <property type="term" value="P:intercellular bridge organization"/>
    <property type="evidence" value="ECO:0007669"/>
    <property type="project" value="InterPro"/>
</dbReference>
<feature type="region of interest" description="Disordered" evidence="2">
    <location>
        <begin position="598"/>
        <end position="630"/>
    </location>
</feature>
<dbReference type="SMART" id="SM00248">
    <property type="entry name" value="ANK"/>
    <property type="match status" value="3"/>
</dbReference>
<dbReference type="Gene3D" id="1.10.510.10">
    <property type="entry name" value="Transferase(Phosphotransferase) domain 1"/>
    <property type="match status" value="1"/>
</dbReference>